<evidence type="ECO:0000259" key="3">
    <source>
        <dbReference type="SMART" id="SM00128"/>
    </source>
</evidence>
<dbReference type="InterPro" id="IPR046985">
    <property type="entry name" value="IP5"/>
</dbReference>
<dbReference type="SUPFAM" id="SSF56219">
    <property type="entry name" value="DNase I-like"/>
    <property type="match status" value="1"/>
</dbReference>
<gene>
    <name evidence="4" type="ORF">AOQ84DRAFT_86597</name>
</gene>
<reference evidence="4 5" key="1">
    <citation type="journal article" date="2016" name="Nat. Commun.">
        <title>Ectomycorrhizal ecology is imprinted in the genome of the dominant symbiotic fungus Cenococcum geophilum.</title>
        <authorList>
            <consortium name="DOE Joint Genome Institute"/>
            <person name="Peter M."/>
            <person name="Kohler A."/>
            <person name="Ohm R.A."/>
            <person name="Kuo A."/>
            <person name="Krutzmann J."/>
            <person name="Morin E."/>
            <person name="Arend M."/>
            <person name="Barry K.W."/>
            <person name="Binder M."/>
            <person name="Choi C."/>
            <person name="Clum A."/>
            <person name="Copeland A."/>
            <person name="Grisel N."/>
            <person name="Haridas S."/>
            <person name="Kipfer T."/>
            <person name="LaButti K."/>
            <person name="Lindquist E."/>
            <person name="Lipzen A."/>
            <person name="Maire R."/>
            <person name="Meier B."/>
            <person name="Mihaltcheva S."/>
            <person name="Molinier V."/>
            <person name="Murat C."/>
            <person name="Poggeler S."/>
            <person name="Quandt C.A."/>
            <person name="Sperisen C."/>
            <person name="Tritt A."/>
            <person name="Tisserant E."/>
            <person name="Crous P.W."/>
            <person name="Henrissat B."/>
            <person name="Nehls U."/>
            <person name="Egli S."/>
            <person name="Spatafora J.W."/>
            <person name="Grigoriev I.V."/>
            <person name="Martin F.M."/>
        </authorList>
    </citation>
    <scope>NUCLEOTIDE SEQUENCE [LARGE SCALE GENOMIC DNA]</scope>
    <source>
        <strain evidence="4 5">CBS 207.34</strain>
    </source>
</reference>
<evidence type="ECO:0000313" key="5">
    <source>
        <dbReference type="Proteomes" id="UP000250140"/>
    </source>
</evidence>
<dbReference type="OrthoDB" id="62798at2759"/>
<dbReference type="InterPro" id="IPR036691">
    <property type="entry name" value="Endo/exonu/phosph_ase_sf"/>
</dbReference>
<dbReference type="EMBL" id="KV750160">
    <property type="protein sequence ID" value="OCL06001.1"/>
    <property type="molecule type" value="Genomic_DNA"/>
</dbReference>
<dbReference type="SMART" id="SM00128">
    <property type="entry name" value="IPPc"/>
    <property type="match status" value="1"/>
</dbReference>
<evidence type="ECO:0000256" key="1">
    <source>
        <dbReference type="SAM" id="MobiDB-lite"/>
    </source>
</evidence>
<organism evidence="4 5">
    <name type="scientific">Glonium stellatum</name>
    <dbReference type="NCBI Taxonomy" id="574774"/>
    <lineage>
        <taxon>Eukaryota</taxon>
        <taxon>Fungi</taxon>
        <taxon>Dikarya</taxon>
        <taxon>Ascomycota</taxon>
        <taxon>Pezizomycotina</taxon>
        <taxon>Dothideomycetes</taxon>
        <taxon>Pleosporomycetidae</taxon>
        <taxon>Gloniales</taxon>
        <taxon>Gloniaceae</taxon>
        <taxon>Glonium</taxon>
    </lineage>
</organism>
<keyword evidence="5" id="KW-1185">Reference proteome</keyword>
<dbReference type="Proteomes" id="UP000250140">
    <property type="component" value="Unassembled WGS sequence"/>
</dbReference>
<accession>A0A8E2EW61</accession>
<evidence type="ECO:0000313" key="4">
    <source>
        <dbReference type="EMBL" id="OCL06001.1"/>
    </source>
</evidence>
<dbReference type="AlphaFoldDB" id="A0A8E2EW61"/>
<evidence type="ECO:0000256" key="2">
    <source>
        <dbReference type="SAM" id="Phobius"/>
    </source>
</evidence>
<dbReference type="InterPro" id="IPR000300">
    <property type="entry name" value="IPPc"/>
</dbReference>
<keyword evidence="2" id="KW-1133">Transmembrane helix</keyword>
<feature type="region of interest" description="Disordered" evidence="1">
    <location>
        <begin position="282"/>
        <end position="314"/>
    </location>
</feature>
<dbReference type="Gene3D" id="3.60.10.10">
    <property type="entry name" value="Endonuclease/exonuclease/phosphatase"/>
    <property type="match status" value="1"/>
</dbReference>
<dbReference type="GO" id="GO:0004439">
    <property type="term" value="F:phosphatidylinositol-4,5-bisphosphate 5-phosphatase activity"/>
    <property type="evidence" value="ECO:0007669"/>
    <property type="project" value="TreeGrafter"/>
</dbReference>
<feature type="transmembrane region" description="Helical" evidence="2">
    <location>
        <begin position="419"/>
        <end position="439"/>
    </location>
</feature>
<dbReference type="PANTHER" id="PTHR11200">
    <property type="entry name" value="INOSITOL 5-PHOSPHATASE"/>
    <property type="match status" value="1"/>
</dbReference>
<keyword evidence="2" id="KW-0472">Membrane</keyword>
<keyword evidence="2" id="KW-0812">Transmembrane</keyword>
<dbReference type="GO" id="GO:0046856">
    <property type="term" value="P:phosphatidylinositol dephosphorylation"/>
    <property type="evidence" value="ECO:0007669"/>
    <property type="project" value="InterPro"/>
</dbReference>
<sequence length="441" mass="49264">MASLHVYLITFNCARNFVNPHTLAPHLFNALPQNAALPDIIALSLQEVAPIAQSFLGGSCLTPYFDRIATTVKLATHLYDGEHDSYQRVFTRNVGMTALMLFAKPALADRIQWIQSAVVGLGLWDMGNKGAVGVRLGLSSNGGDEELAITFAAAHLAPMEDAVQRRNQDWENIVRNLVFINDGKPNKFADDQEPLLSSSSEMPADQNGLYAPGNHIFFAGDLNYRTHNTSPGPKGYHSFPQPTKFESSPNHFSHFLKSDQLAQEREANRTLHGLQELPITFPPTYKYSNKRPIENTTSNPPHSGSDDTDESSRWPWAKHRYPSWCDRILYLPPPPSSPKVQPHIYTSLPLQPTSDHQPVALSVSIKLEPLSRVGDARDLRSNPPFPINKNWKSRRDSARWKELVVGVLAYLTLTRKGNAILVAIAGIAFAGWWMAQWIFHF</sequence>
<feature type="domain" description="Inositol polyphosphate-related phosphatase" evidence="3">
    <location>
        <begin position="2"/>
        <end position="371"/>
    </location>
</feature>
<proteinExistence type="predicted"/>
<protein>
    <submittedName>
        <fullName evidence="4">DNase I-like protein</fullName>
    </submittedName>
</protein>
<dbReference type="PANTHER" id="PTHR11200:SF286">
    <property type="entry name" value="5-PHOSPHATASE, PUTATIVE (AFU_ORTHOLOGUE AFUA_5G07600)-RELATED"/>
    <property type="match status" value="1"/>
</dbReference>
<dbReference type="Pfam" id="PF22669">
    <property type="entry name" value="Exo_endo_phos2"/>
    <property type="match status" value="1"/>
</dbReference>
<name>A0A8E2EW61_9PEZI</name>